<dbReference type="AlphaFoldDB" id="A0A5B2V651"/>
<organism evidence="2 3">
    <name type="scientific">Salinarimonas soli</name>
    <dbReference type="NCBI Taxonomy" id="1638099"/>
    <lineage>
        <taxon>Bacteria</taxon>
        <taxon>Pseudomonadati</taxon>
        <taxon>Pseudomonadota</taxon>
        <taxon>Alphaproteobacteria</taxon>
        <taxon>Hyphomicrobiales</taxon>
        <taxon>Salinarimonadaceae</taxon>
        <taxon>Salinarimonas</taxon>
    </lineage>
</organism>
<dbReference type="RefSeq" id="WP_149822165.1">
    <property type="nucleotide sequence ID" value="NZ_VUOA01000048.1"/>
</dbReference>
<reference evidence="2 3" key="1">
    <citation type="submission" date="2019-09" db="EMBL/GenBank/DDBJ databases">
        <title>Salinarimonas rosea gen. nov., sp. nov., a new member of the a-2 subgroup of the Proteobacteria.</title>
        <authorList>
            <person name="Liu J."/>
        </authorList>
    </citation>
    <scope>NUCLEOTIDE SEQUENCE [LARGE SCALE GENOMIC DNA]</scope>
    <source>
        <strain evidence="2 3">BN140002</strain>
    </source>
</reference>
<dbReference type="EMBL" id="VUOA01000048">
    <property type="protein sequence ID" value="KAA2234396.1"/>
    <property type="molecule type" value="Genomic_DNA"/>
</dbReference>
<keyword evidence="1" id="KW-1133">Transmembrane helix</keyword>
<reference evidence="2 3" key="2">
    <citation type="submission" date="2019-09" db="EMBL/GenBank/DDBJ databases">
        <authorList>
            <person name="Jin C."/>
        </authorList>
    </citation>
    <scope>NUCLEOTIDE SEQUENCE [LARGE SCALE GENOMIC DNA]</scope>
    <source>
        <strain evidence="2 3">BN140002</strain>
    </source>
</reference>
<gene>
    <name evidence="2" type="ORF">F0L46_24110</name>
</gene>
<dbReference type="Proteomes" id="UP000323142">
    <property type="component" value="Unassembled WGS sequence"/>
</dbReference>
<feature type="transmembrane region" description="Helical" evidence="1">
    <location>
        <begin position="102"/>
        <end position="124"/>
    </location>
</feature>
<evidence type="ECO:0000313" key="2">
    <source>
        <dbReference type="EMBL" id="KAA2234396.1"/>
    </source>
</evidence>
<keyword evidence="3" id="KW-1185">Reference proteome</keyword>
<keyword evidence="1" id="KW-0812">Transmembrane</keyword>
<name>A0A5B2V651_9HYPH</name>
<comment type="caution">
    <text evidence="2">The sequence shown here is derived from an EMBL/GenBank/DDBJ whole genome shotgun (WGS) entry which is preliminary data.</text>
</comment>
<evidence type="ECO:0000256" key="1">
    <source>
        <dbReference type="SAM" id="Phobius"/>
    </source>
</evidence>
<feature type="transmembrane region" description="Helical" evidence="1">
    <location>
        <begin position="64"/>
        <end position="82"/>
    </location>
</feature>
<feature type="transmembrane region" description="Helical" evidence="1">
    <location>
        <begin position="33"/>
        <end position="52"/>
    </location>
</feature>
<keyword evidence="1" id="KW-0472">Membrane</keyword>
<proteinExistence type="predicted"/>
<sequence>MRHLATSILSVLVALIAAVLVNGLTLGLGALPSVLISTMALSACGLLQGFYLPEAARTPFKGVSRIWILISLLAGASFWYFVISSKLQRIANDPSISVIKLWFLHDLSLCLMGWYIYLLLGVQFRDVHSEFKKS</sequence>
<accession>A0A5B2V651</accession>
<evidence type="ECO:0000313" key="3">
    <source>
        <dbReference type="Proteomes" id="UP000323142"/>
    </source>
</evidence>
<protein>
    <submittedName>
        <fullName evidence="2">Uncharacterized protein</fullName>
    </submittedName>
</protein>